<dbReference type="Gene3D" id="3.40.50.720">
    <property type="entry name" value="NAD(P)-binding Rossmann-like Domain"/>
    <property type="match status" value="1"/>
</dbReference>
<dbReference type="Proteomes" id="UP000481153">
    <property type="component" value="Unassembled WGS sequence"/>
</dbReference>
<dbReference type="InterPro" id="IPR036291">
    <property type="entry name" value="NAD(P)-bd_dom_sf"/>
</dbReference>
<dbReference type="InterPro" id="IPR002347">
    <property type="entry name" value="SDR_fam"/>
</dbReference>
<evidence type="ECO:0000313" key="2">
    <source>
        <dbReference type="Proteomes" id="UP000481153"/>
    </source>
</evidence>
<protein>
    <recommendedName>
        <fullName evidence="3">Ketoreductase (KR) domain-containing protein</fullName>
    </recommendedName>
</protein>
<reference evidence="1 2" key="1">
    <citation type="submission" date="2019-07" db="EMBL/GenBank/DDBJ databases">
        <title>Genomics analysis of Aphanomyces spp. identifies a new class of oomycete effector associated with host adaptation.</title>
        <authorList>
            <person name="Gaulin E."/>
        </authorList>
    </citation>
    <scope>NUCLEOTIDE SEQUENCE [LARGE SCALE GENOMIC DNA]</scope>
    <source>
        <strain evidence="1 2">ATCC 201684</strain>
    </source>
</reference>
<gene>
    <name evidence="1" type="ORF">Ae201684_005761</name>
</gene>
<dbReference type="EMBL" id="VJMJ01000075">
    <property type="protein sequence ID" value="KAF0738409.1"/>
    <property type="molecule type" value="Genomic_DNA"/>
</dbReference>
<sequence>MYSPSDTTPKGRCDVLDSNLPTELALDSSSRQAACLLAFTFDFSVSMASPLVYLVTGANKVFCNFLRIPNTKLCPPGHRLRHCSHSLGAFGRPSCHSPWDRSLDNGKAAIAKMQQANPSFNYANVHLLEIDVTKTESIQAAADFVKTTYSTLHALVNNAGITEHTDGIDVCFYVNVYGVYATLSAFHPIMGD</sequence>
<organism evidence="1 2">
    <name type="scientific">Aphanomyces euteiches</name>
    <dbReference type="NCBI Taxonomy" id="100861"/>
    <lineage>
        <taxon>Eukaryota</taxon>
        <taxon>Sar</taxon>
        <taxon>Stramenopiles</taxon>
        <taxon>Oomycota</taxon>
        <taxon>Saprolegniomycetes</taxon>
        <taxon>Saprolegniales</taxon>
        <taxon>Verrucalvaceae</taxon>
        <taxon>Aphanomyces</taxon>
    </lineage>
</organism>
<evidence type="ECO:0000313" key="1">
    <source>
        <dbReference type="EMBL" id="KAF0738409.1"/>
    </source>
</evidence>
<comment type="caution">
    <text evidence="1">The sequence shown here is derived from an EMBL/GenBank/DDBJ whole genome shotgun (WGS) entry which is preliminary data.</text>
</comment>
<dbReference type="SUPFAM" id="SSF51735">
    <property type="entry name" value="NAD(P)-binding Rossmann-fold domains"/>
    <property type="match status" value="1"/>
</dbReference>
<keyword evidence="2" id="KW-1185">Reference proteome</keyword>
<dbReference type="AlphaFoldDB" id="A0A6G0XDY4"/>
<dbReference type="VEuPathDB" id="FungiDB:AeMF1_010967"/>
<accession>A0A6G0XDY4</accession>
<proteinExistence type="predicted"/>
<dbReference type="Pfam" id="PF00106">
    <property type="entry name" value="adh_short"/>
    <property type="match status" value="1"/>
</dbReference>
<evidence type="ECO:0008006" key="3">
    <source>
        <dbReference type="Google" id="ProtNLM"/>
    </source>
</evidence>
<name>A0A6G0XDY4_9STRA</name>